<gene>
    <name evidence="2" type="ORF">GCM10023191_081600</name>
</gene>
<dbReference type="RefSeq" id="WP_345473256.1">
    <property type="nucleotide sequence ID" value="NZ_BAABHF010000048.1"/>
</dbReference>
<name>A0ABP8QZ67_9ACTN</name>
<protein>
    <submittedName>
        <fullName evidence="2">Uncharacterized protein</fullName>
    </submittedName>
</protein>
<sequence length="194" mass="21726">MSDAGRAGGRHLDEGRPLTAYSELIHVVCPRCGSRAAVMDRPGLPELRHYGELLFRPRRLACDDCALTREWTAERRGNALIGVRLGGPDDPFFGLPLWLQTPCRGKVLWAYNERHLDALAAYVAATLRERGDGPAMSMAACLPTWIKAAGNRDDVLRAVERLRAQHADPHHRPSSAYGRETPRRTADKYFRPPY</sequence>
<evidence type="ECO:0000313" key="3">
    <source>
        <dbReference type="Proteomes" id="UP001500503"/>
    </source>
</evidence>
<comment type="caution">
    <text evidence="2">The sequence shown here is derived from an EMBL/GenBank/DDBJ whole genome shotgun (WGS) entry which is preliminary data.</text>
</comment>
<dbReference type="EMBL" id="BAABHF010000048">
    <property type="protein sequence ID" value="GAA4513869.1"/>
    <property type="molecule type" value="Genomic_DNA"/>
</dbReference>
<feature type="compositionally biased region" description="Basic and acidic residues" evidence="1">
    <location>
        <begin position="180"/>
        <end position="194"/>
    </location>
</feature>
<organism evidence="2 3">
    <name type="scientific">Actinoallomurus oryzae</name>
    <dbReference type="NCBI Taxonomy" id="502180"/>
    <lineage>
        <taxon>Bacteria</taxon>
        <taxon>Bacillati</taxon>
        <taxon>Actinomycetota</taxon>
        <taxon>Actinomycetes</taxon>
        <taxon>Streptosporangiales</taxon>
        <taxon>Thermomonosporaceae</taxon>
        <taxon>Actinoallomurus</taxon>
    </lineage>
</organism>
<reference evidence="3" key="1">
    <citation type="journal article" date="2019" name="Int. J. Syst. Evol. Microbiol.">
        <title>The Global Catalogue of Microorganisms (GCM) 10K type strain sequencing project: providing services to taxonomists for standard genome sequencing and annotation.</title>
        <authorList>
            <consortium name="The Broad Institute Genomics Platform"/>
            <consortium name="The Broad Institute Genome Sequencing Center for Infectious Disease"/>
            <person name="Wu L."/>
            <person name="Ma J."/>
        </authorList>
    </citation>
    <scope>NUCLEOTIDE SEQUENCE [LARGE SCALE GENOMIC DNA]</scope>
    <source>
        <strain evidence="3">JCM 17933</strain>
    </source>
</reference>
<keyword evidence="3" id="KW-1185">Reference proteome</keyword>
<evidence type="ECO:0000256" key="1">
    <source>
        <dbReference type="SAM" id="MobiDB-lite"/>
    </source>
</evidence>
<proteinExistence type="predicted"/>
<evidence type="ECO:0000313" key="2">
    <source>
        <dbReference type="EMBL" id="GAA4513869.1"/>
    </source>
</evidence>
<accession>A0ABP8QZ67</accession>
<feature type="region of interest" description="Disordered" evidence="1">
    <location>
        <begin position="163"/>
        <end position="194"/>
    </location>
</feature>
<dbReference type="Proteomes" id="UP001500503">
    <property type="component" value="Unassembled WGS sequence"/>
</dbReference>